<proteinExistence type="predicted"/>
<dbReference type="EMBL" id="AWUW01000097">
    <property type="protein sequence ID" value="ERJ65683.1"/>
    <property type="molecule type" value="Genomic_DNA"/>
</dbReference>
<accession>A0A0E2LQM8</accession>
<protein>
    <submittedName>
        <fullName evidence="1">Uncharacterized protein</fullName>
    </submittedName>
</protein>
<organism evidence="1 2">
    <name type="scientific">Porphyromonas gingivalis F0570</name>
    <dbReference type="NCBI Taxonomy" id="1227271"/>
    <lineage>
        <taxon>Bacteria</taxon>
        <taxon>Pseudomonadati</taxon>
        <taxon>Bacteroidota</taxon>
        <taxon>Bacteroidia</taxon>
        <taxon>Bacteroidales</taxon>
        <taxon>Porphyromonadaceae</taxon>
        <taxon>Porphyromonas</taxon>
    </lineage>
</organism>
<reference evidence="1 2" key="1">
    <citation type="submission" date="2013-06" db="EMBL/GenBank/DDBJ databases">
        <authorList>
            <person name="Weinstock G."/>
            <person name="Sodergren E."/>
            <person name="Lobos E.A."/>
            <person name="Fulton L."/>
            <person name="Fulton R."/>
            <person name="Courtney L."/>
            <person name="Fronick C."/>
            <person name="O'Laughlin M."/>
            <person name="Godfrey J."/>
            <person name="Wilson R.M."/>
            <person name="Miner T."/>
            <person name="Farmer C."/>
            <person name="Delehaunty K."/>
            <person name="Cordes M."/>
            <person name="Minx P."/>
            <person name="Tomlinson C."/>
            <person name="Chen J."/>
            <person name="Wollam A."/>
            <person name="Pepin K.H."/>
            <person name="Bhonagiri V."/>
            <person name="Zhang X."/>
            <person name="Warren W."/>
            <person name="Mitreva M."/>
            <person name="Mardis E.R."/>
            <person name="Wilson R.K."/>
        </authorList>
    </citation>
    <scope>NUCLEOTIDE SEQUENCE [LARGE SCALE GENOMIC DNA]</scope>
    <source>
        <strain evidence="1 2">F0570</strain>
    </source>
</reference>
<sequence length="85" mass="9767">MARDFFAFGSGNKKFSRQSEKILAPFFRDLGTAIGVFLARKNKSNSFADIDSMDQHRNSMASCREDSLHLKKLKLALYRIQIYNC</sequence>
<dbReference type="AlphaFoldDB" id="A0A0E2LQM8"/>
<dbReference type="PATRIC" id="fig|1227271.3.peg.1152"/>
<evidence type="ECO:0000313" key="1">
    <source>
        <dbReference type="EMBL" id="ERJ65683.1"/>
    </source>
</evidence>
<evidence type="ECO:0000313" key="2">
    <source>
        <dbReference type="Proteomes" id="UP000016630"/>
    </source>
</evidence>
<name>A0A0E2LQM8_PORGN</name>
<gene>
    <name evidence="1" type="ORF">HMPREF1555_01320</name>
</gene>
<dbReference type="HOGENOM" id="CLU_192256_0_0_10"/>
<dbReference type="Proteomes" id="UP000016630">
    <property type="component" value="Unassembled WGS sequence"/>
</dbReference>
<comment type="caution">
    <text evidence="1">The sequence shown here is derived from an EMBL/GenBank/DDBJ whole genome shotgun (WGS) entry which is preliminary data.</text>
</comment>